<evidence type="ECO:0000256" key="5">
    <source>
        <dbReference type="ARBA" id="ARBA00019087"/>
    </source>
</evidence>
<evidence type="ECO:0000256" key="1">
    <source>
        <dbReference type="ARBA" id="ARBA00003937"/>
    </source>
</evidence>
<dbReference type="PRINTS" id="PR01399">
    <property type="entry name" value="ENTSNTHTASED"/>
</dbReference>
<keyword evidence="13" id="KW-0479">Metal-binding</keyword>
<dbReference type="SUPFAM" id="SSF56214">
    <property type="entry name" value="4'-phosphopantetheinyl transferase"/>
    <property type="match status" value="1"/>
</dbReference>
<evidence type="ECO:0000256" key="7">
    <source>
        <dbReference type="ARBA" id="ARBA00023191"/>
    </source>
</evidence>
<organism evidence="16 17">
    <name type="scientific">Phaeobacter italicus</name>
    <dbReference type="NCBI Taxonomy" id="481446"/>
    <lineage>
        <taxon>Bacteria</taxon>
        <taxon>Pseudomonadati</taxon>
        <taxon>Pseudomonadota</taxon>
        <taxon>Alphaproteobacteria</taxon>
        <taxon>Rhodobacterales</taxon>
        <taxon>Roseobacteraceae</taxon>
        <taxon>Phaeobacter</taxon>
    </lineage>
</organism>
<evidence type="ECO:0000256" key="4">
    <source>
        <dbReference type="ARBA" id="ARBA00011503"/>
    </source>
</evidence>
<evidence type="ECO:0000256" key="6">
    <source>
        <dbReference type="ARBA" id="ARBA00022679"/>
    </source>
</evidence>
<evidence type="ECO:0000259" key="14">
    <source>
        <dbReference type="Pfam" id="PF01648"/>
    </source>
</evidence>
<dbReference type="InterPro" id="IPR041354">
    <property type="entry name" value="4PPT_N"/>
</dbReference>
<evidence type="ECO:0000256" key="13">
    <source>
        <dbReference type="PIRSR" id="PIRSR603542-2"/>
    </source>
</evidence>
<comment type="cofactor">
    <cofactor evidence="13">
        <name>Mg(2+)</name>
        <dbReference type="ChEBI" id="CHEBI:18420"/>
    </cofactor>
</comment>
<comment type="subunit">
    <text evidence="4">EntB, EntD, EntE, and EntF form a multienzyme complex called enterobactin synthase.</text>
</comment>
<evidence type="ECO:0000256" key="10">
    <source>
        <dbReference type="ARBA" id="ARBA00049176"/>
    </source>
</evidence>
<comment type="function">
    <text evidence="1">Involved in the biosynthesis of the siderophore enterobactin (enterochelin), which is a macrocyclic trimeric lactone of N-(2,3-dihydroxybenzoyl)-serine. The serine trilactone serves as a scaffolding for the three catechol functionalities that provide hexadentate coordination for the tightly ligated iron(2+) atoms. Plays an essential role in the assembly of the enterobactin by catalyzing the transfer of the 4'-phosphopantetheine (Ppant) moiety from coenzyme A to the apo-domains of both EntB (ArCP domain) and EntF (PCP domain) to yield their holo-forms which make them competent for the activation of 2,3-dihydroxybenzoate (DHB) and L-serine, respectively.</text>
</comment>
<evidence type="ECO:0000256" key="2">
    <source>
        <dbReference type="ARBA" id="ARBA00004993"/>
    </source>
</evidence>
<dbReference type="Proteomes" id="UP000043764">
    <property type="component" value="Unassembled WGS sequence"/>
</dbReference>
<feature type="domain" description="4'-phosphopantetheinyl transferase" evidence="14">
    <location>
        <begin position="118"/>
        <end position="195"/>
    </location>
</feature>
<dbReference type="STRING" id="481446.NIT7645_02593"/>
<comment type="similarity">
    <text evidence="3">Belongs to the P-Pant transferase superfamily. EntD family.</text>
</comment>
<gene>
    <name evidence="16" type="ORF">NIT7321_01242</name>
</gene>
<comment type="pathway">
    <text evidence="2">Siderophore biosynthesis; enterobactin biosynthesis.</text>
</comment>
<comment type="catalytic activity">
    <reaction evidence="10">
        <text>apo-[aryl-carrier protein] + CoA = holo-[aryl-carrier protein] + adenosine 3',5'-bisphosphate + H(+)</text>
        <dbReference type="Rhea" id="RHEA:48404"/>
        <dbReference type="Rhea" id="RHEA-COMP:15903"/>
        <dbReference type="Rhea" id="RHEA-COMP:17557"/>
        <dbReference type="ChEBI" id="CHEBI:15378"/>
        <dbReference type="ChEBI" id="CHEBI:29999"/>
        <dbReference type="ChEBI" id="CHEBI:57287"/>
        <dbReference type="ChEBI" id="CHEBI:58343"/>
        <dbReference type="ChEBI" id="CHEBI:64479"/>
    </reaction>
</comment>
<sequence length="245" mass="26200">MTAILDSQRSARHRALIRPLFAASVAVETCDPQDDPPAPFPSEAACLSPNAVDKRRREFAAGRAAAHRAMAALGLTTEPILIGPKRAPIWPTGLIGSISHCRSAAVAVATKGEDIQALGVDLEEDTPLSDDLIPQICRPAERAWLSGQANPGQFAKVIFSAKEAAYKCQYHLSQQFFGFEGMELDVTLDNSACATSPHAQVTLCGRFSACFTAERAPFVTGDRIEGRFAIGEGLIATAAQLPRVR</sequence>
<keyword evidence="13" id="KW-0460">Magnesium</keyword>
<dbReference type="GO" id="GO:0000287">
    <property type="term" value="F:magnesium ion binding"/>
    <property type="evidence" value="ECO:0007669"/>
    <property type="project" value="InterPro"/>
</dbReference>
<feature type="binding site" evidence="12">
    <location>
        <position position="55"/>
    </location>
    <ligand>
        <name>CoA</name>
        <dbReference type="ChEBI" id="CHEBI:57287"/>
    </ligand>
</feature>
<feature type="binding site" evidence="12">
    <location>
        <position position="63"/>
    </location>
    <ligand>
        <name>CoA</name>
        <dbReference type="ChEBI" id="CHEBI:57287"/>
    </ligand>
</feature>
<reference evidence="17" key="1">
    <citation type="submission" date="2015-05" db="EMBL/GenBank/DDBJ databases">
        <authorList>
            <person name="Rodrigo-Torres Lidia"/>
            <person name="Arahal R.David."/>
        </authorList>
    </citation>
    <scope>NUCLEOTIDE SEQUENCE [LARGE SCALE GENOMIC DNA]</scope>
    <source>
        <strain evidence="17">CECT 7321</strain>
    </source>
</reference>
<dbReference type="GO" id="GO:0008897">
    <property type="term" value="F:holo-[acyl-carrier-protein] synthase activity"/>
    <property type="evidence" value="ECO:0007669"/>
    <property type="project" value="InterPro"/>
</dbReference>
<dbReference type="GO" id="GO:0005886">
    <property type="term" value="C:plasma membrane"/>
    <property type="evidence" value="ECO:0007669"/>
    <property type="project" value="TreeGrafter"/>
</dbReference>
<evidence type="ECO:0000313" key="17">
    <source>
        <dbReference type="Proteomes" id="UP000043764"/>
    </source>
</evidence>
<dbReference type="InterPro" id="IPR037143">
    <property type="entry name" value="4-PPantetheinyl_Trfase_dom_sf"/>
</dbReference>
<dbReference type="GO" id="GO:0009239">
    <property type="term" value="P:enterobactin biosynthetic process"/>
    <property type="evidence" value="ECO:0007669"/>
    <property type="project" value="UniProtKB-UniPathway"/>
</dbReference>
<protein>
    <recommendedName>
        <fullName evidence="5">Enterobactin synthase component D</fullName>
    </recommendedName>
    <alternativeName>
        <fullName evidence="8">4'-phosphopantetheinyl transferase EntD</fullName>
    </alternativeName>
    <alternativeName>
        <fullName evidence="9">Enterochelin synthase D</fullName>
    </alternativeName>
</protein>
<feature type="domain" description="4'-phosphopantetheinyl transferase N-terminal" evidence="15">
    <location>
        <begin position="49"/>
        <end position="109"/>
    </location>
</feature>
<feature type="binding site" evidence="13">
    <location>
        <position position="123"/>
    </location>
    <ligand>
        <name>Mg(2+)</name>
        <dbReference type="ChEBI" id="CHEBI:18420"/>
    </ligand>
</feature>
<dbReference type="UniPathway" id="UPA00017"/>
<feature type="binding site" evidence="12">
    <location>
        <position position="121"/>
    </location>
    <ligand>
        <name>CoA</name>
        <dbReference type="ChEBI" id="CHEBI:57287"/>
    </ligand>
</feature>
<evidence type="ECO:0000256" key="3">
    <source>
        <dbReference type="ARBA" id="ARBA00008342"/>
    </source>
</evidence>
<dbReference type="PANTHER" id="PTHR38096">
    <property type="entry name" value="ENTEROBACTIN SYNTHASE COMPONENT D"/>
    <property type="match status" value="1"/>
</dbReference>
<dbReference type="Pfam" id="PF01648">
    <property type="entry name" value="ACPS"/>
    <property type="match status" value="1"/>
</dbReference>
<accession>A0A0H5CZD6</accession>
<name>A0A0H5CZD6_9RHOB</name>
<feature type="binding site" evidence="12">
    <location>
        <position position="163"/>
    </location>
    <ligand>
        <name>CoA</name>
        <dbReference type="ChEBI" id="CHEBI:57287"/>
    </ligand>
</feature>
<dbReference type="InterPro" id="IPR008278">
    <property type="entry name" value="4-PPantetheinyl_Trfase_dom"/>
</dbReference>
<proteinExistence type="inferred from homology"/>
<evidence type="ECO:0000256" key="9">
    <source>
        <dbReference type="ARBA" id="ARBA00031996"/>
    </source>
</evidence>
<evidence type="ECO:0000256" key="8">
    <source>
        <dbReference type="ARBA" id="ARBA00029894"/>
    </source>
</evidence>
<evidence type="ECO:0000256" key="11">
    <source>
        <dbReference type="ARBA" id="ARBA00049191"/>
    </source>
</evidence>
<keyword evidence="17" id="KW-1185">Reference proteome</keyword>
<keyword evidence="7" id="KW-0259">Enterobactin biosynthesis</keyword>
<dbReference type="RefSeq" id="WP_050672909.1">
    <property type="nucleotide sequence ID" value="NZ_CVRL01000013.1"/>
</dbReference>
<feature type="binding site" evidence="13">
    <location>
        <position position="121"/>
    </location>
    <ligand>
        <name>Mg(2+)</name>
        <dbReference type="ChEBI" id="CHEBI:18420"/>
    </ligand>
</feature>
<dbReference type="InterPro" id="IPR003542">
    <property type="entry name" value="Enbac_synth_compD-like"/>
</dbReference>
<comment type="catalytic activity">
    <reaction evidence="11">
        <text>apo-[peptidyl-carrier protein] + CoA = holo-[peptidyl-carrier protein] + adenosine 3',5'-bisphosphate + H(+)</text>
        <dbReference type="Rhea" id="RHEA:46228"/>
        <dbReference type="Rhea" id="RHEA-COMP:11479"/>
        <dbReference type="Rhea" id="RHEA-COMP:11480"/>
        <dbReference type="ChEBI" id="CHEBI:15378"/>
        <dbReference type="ChEBI" id="CHEBI:29999"/>
        <dbReference type="ChEBI" id="CHEBI:57287"/>
        <dbReference type="ChEBI" id="CHEBI:58343"/>
        <dbReference type="ChEBI" id="CHEBI:64479"/>
    </reaction>
</comment>
<keyword evidence="6 16" id="KW-0808">Transferase</keyword>
<dbReference type="PANTHER" id="PTHR38096:SF1">
    <property type="entry name" value="ENTEROBACTIN SYNTHASE COMPONENT D"/>
    <property type="match status" value="1"/>
</dbReference>
<dbReference type="EMBL" id="CVRL01000013">
    <property type="protein sequence ID" value="CRL10397.1"/>
    <property type="molecule type" value="Genomic_DNA"/>
</dbReference>
<dbReference type="Pfam" id="PF17837">
    <property type="entry name" value="4PPT_N"/>
    <property type="match status" value="1"/>
</dbReference>
<evidence type="ECO:0000256" key="12">
    <source>
        <dbReference type="PIRSR" id="PIRSR603542-1"/>
    </source>
</evidence>
<dbReference type="AlphaFoldDB" id="A0A0H5CZD6"/>
<dbReference type="GO" id="GO:0009366">
    <property type="term" value="C:enterobactin synthetase complex"/>
    <property type="evidence" value="ECO:0007669"/>
    <property type="project" value="InterPro"/>
</dbReference>
<evidence type="ECO:0000259" key="15">
    <source>
        <dbReference type="Pfam" id="PF17837"/>
    </source>
</evidence>
<evidence type="ECO:0000313" key="16">
    <source>
        <dbReference type="EMBL" id="CRL10397.1"/>
    </source>
</evidence>
<feature type="binding site" evidence="12">
    <location>
        <position position="167"/>
    </location>
    <ligand>
        <name>CoA</name>
        <dbReference type="ChEBI" id="CHEBI:57287"/>
    </ligand>
</feature>
<feature type="binding site" evidence="12">
    <location>
        <begin position="99"/>
        <end position="100"/>
    </location>
    <ligand>
        <name>CoA</name>
        <dbReference type="ChEBI" id="CHEBI:57287"/>
    </ligand>
</feature>